<gene>
    <name evidence="2" type="ORF">J3Q64DRAFT_1762230</name>
</gene>
<keyword evidence="1" id="KW-0812">Transmembrane</keyword>
<feature type="transmembrane region" description="Helical" evidence="1">
    <location>
        <begin position="51"/>
        <end position="72"/>
    </location>
</feature>
<evidence type="ECO:0000256" key="1">
    <source>
        <dbReference type="SAM" id="Phobius"/>
    </source>
</evidence>
<sequence length="80" mass="9581">MQVVLYKMQSILFFFSFSFPFEIMLPVELASLRTVACSFTYLGEKIRKITFFYFSFLLSFFPYYSHFTYGICIKKNFISV</sequence>
<evidence type="ECO:0000313" key="3">
    <source>
        <dbReference type="Proteomes" id="UP001448207"/>
    </source>
</evidence>
<protein>
    <submittedName>
        <fullName evidence="2">Uncharacterized protein</fullName>
    </submittedName>
</protein>
<name>A0ABR3AQR7_PHYBL</name>
<dbReference type="Proteomes" id="UP001448207">
    <property type="component" value="Unassembled WGS sequence"/>
</dbReference>
<feature type="transmembrane region" description="Helical" evidence="1">
    <location>
        <begin position="12"/>
        <end position="31"/>
    </location>
</feature>
<dbReference type="EMBL" id="JBCLYO010000022">
    <property type="protein sequence ID" value="KAL0079349.1"/>
    <property type="molecule type" value="Genomic_DNA"/>
</dbReference>
<accession>A0ABR3AQR7</accession>
<keyword evidence="3" id="KW-1185">Reference proteome</keyword>
<comment type="caution">
    <text evidence="2">The sequence shown here is derived from an EMBL/GenBank/DDBJ whole genome shotgun (WGS) entry which is preliminary data.</text>
</comment>
<keyword evidence="1" id="KW-0472">Membrane</keyword>
<evidence type="ECO:0000313" key="2">
    <source>
        <dbReference type="EMBL" id="KAL0079349.1"/>
    </source>
</evidence>
<reference evidence="2 3" key="1">
    <citation type="submission" date="2024-04" db="EMBL/GenBank/DDBJ databases">
        <title>Symmetric and asymmetric DNA N6-adenine methylation regulates different biological responses in Mucorales.</title>
        <authorList>
            <consortium name="Lawrence Berkeley National Laboratory"/>
            <person name="Lax C."/>
            <person name="Mondo S.J."/>
            <person name="Osorio-Concepcion M."/>
            <person name="Muszewska A."/>
            <person name="Corrochano-Luque M."/>
            <person name="Gutierrez G."/>
            <person name="Riley R."/>
            <person name="Lipzen A."/>
            <person name="Guo J."/>
            <person name="Hundley H."/>
            <person name="Amirebrahimi M."/>
            <person name="Ng V."/>
            <person name="Lorenzo-Gutierrez D."/>
            <person name="Binder U."/>
            <person name="Yang J."/>
            <person name="Song Y."/>
            <person name="Canovas D."/>
            <person name="Navarro E."/>
            <person name="Freitag M."/>
            <person name="Gabaldon T."/>
            <person name="Grigoriev I.V."/>
            <person name="Corrochano L.M."/>
            <person name="Nicolas F.E."/>
            <person name="Garre V."/>
        </authorList>
    </citation>
    <scope>NUCLEOTIDE SEQUENCE [LARGE SCALE GENOMIC DNA]</scope>
    <source>
        <strain evidence="2 3">L51</strain>
    </source>
</reference>
<organism evidence="2 3">
    <name type="scientific">Phycomyces blakesleeanus</name>
    <dbReference type="NCBI Taxonomy" id="4837"/>
    <lineage>
        <taxon>Eukaryota</taxon>
        <taxon>Fungi</taxon>
        <taxon>Fungi incertae sedis</taxon>
        <taxon>Mucoromycota</taxon>
        <taxon>Mucoromycotina</taxon>
        <taxon>Mucoromycetes</taxon>
        <taxon>Mucorales</taxon>
        <taxon>Phycomycetaceae</taxon>
        <taxon>Phycomyces</taxon>
    </lineage>
</organism>
<proteinExistence type="predicted"/>
<keyword evidence="1" id="KW-1133">Transmembrane helix</keyword>